<gene>
    <name evidence="16" type="ORF">CUNI_LOCUS4586</name>
</gene>
<evidence type="ECO:0000256" key="5">
    <source>
        <dbReference type="ARBA" id="ARBA00012839"/>
    </source>
</evidence>
<dbReference type="PANTHER" id="PTHR44809:SF1">
    <property type="entry name" value="PROTEIN O-MANNOSYL-TRANSFERASE TMTC1"/>
    <property type="match status" value="1"/>
</dbReference>
<dbReference type="InterPro" id="IPR019734">
    <property type="entry name" value="TPR_rpt"/>
</dbReference>
<dbReference type="PROSITE" id="PS50005">
    <property type="entry name" value="TPR"/>
    <property type="match status" value="6"/>
</dbReference>
<evidence type="ECO:0000256" key="1">
    <source>
        <dbReference type="ARBA" id="ARBA00004141"/>
    </source>
</evidence>
<dbReference type="SUPFAM" id="SSF48452">
    <property type="entry name" value="TPR-like"/>
    <property type="match status" value="2"/>
</dbReference>
<feature type="repeat" description="TPR" evidence="13">
    <location>
        <begin position="664"/>
        <end position="697"/>
    </location>
</feature>
<evidence type="ECO:0000256" key="6">
    <source>
        <dbReference type="ARBA" id="ARBA00022679"/>
    </source>
</evidence>
<evidence type="ECO:0000256" key="7">
    <source>
        <dbReference type="ARBA" id="ARBA00022692"/>
    </source>
</evidence>
<dbReference type="OrthoDB" id="19588at2759"/>
<comment type="caution">
    <text evidence="16">The sequence shown here is derived from an EMBL/GenBank/DDBJ whole genome shotgun (WGS) entry which is preliminary data.</text>
</comment>
<feature type="transmembrane region" description="Helical" evidence="14">
    <location>
        <begin position="221"/>
        <end position="239"/>
    </location>
</feature>
<dbReference type="EMBL" id="CAJHNH020000646">
    <property type="protein sequence ID" value="CAG5119028.1"/>
    <property type="molecule type" value="Genomic_DNA"/>
</dbReference>
<dbReference type="InterPro" id="IPR052943">
    <property type="entry name" value="TMTC_O-mannosyl-trnsfr"/>
</dbReference>
<dbReference type="InterPro" id="IPR013618">
    <property type="entry name" value="TMTC_DUF1736"/>
</dbReference>
<comment type="subcellular location">
    <subcellularLocation>
        <location evidence="2">Endoplasmic reticulum</location>
    </subcellularLocation>
    <subcellularLocation>
        <location evidence="1">Membrane</location>
        <topology evidence="1">Multi-pass membrane protein</topology>
    </subcellularLocation>
</comment>
<feature type="repeat" description="TPR" evidence="13">
    <location>
        <begin position="557"/>
        <end position="590"/>
    </location>
</feature>
<evidence type="ECO:0000256" key="12">
    <source>
        <dbReference type="ARBA" id="ARBA00023136"/>
    </source>
</evidence>
<keyword evidence="9 13" id="KW-0802">TPR repeat</keyword>
<evidence type="ECO:0000256" key="10">
    <source>
        <dbReference type="ARBA" id="ARBA00022824"/>
    </source>
</evidence>
<dbReference type="AlphaFoldDB" id="A0A8S3YRG6"/>
<evidence type="ECO:0000313" key="16">
    <source>
        <dbReference type="EMBL" id="CAG5119028.1"/>
    </source>
</evidence>
<dbReference type="PROSITE" id="PS51257">
    <property type="entry name" value="PROKAR_LIPOPROTEIN"/>
    <property type="match status" value="1"/>
</dbReference>
<dbReference type="Gene3D" id="1.25.40.10">
    <property type="entry name" value="Tetratricopeptide repeat domain"/>
    <property type="match status" value="4"/>
</dbReference>
<feature type="transmembrane region" description="Helical" evidence="14">
    <location>
        <begin position="316"/>
        <end position="333"/>
    </location>
</feature>
<comment type="pathway">
    <text evidence="3">Protein modification; protein glycosylation.</text>
</comment>
<dbReference type="GO" id="GO:0004169">
    <property type="term" value="F:dolichyl-phosphate-mannose-protein mannosyltransferase activity"/>
    <property type="evidence" value="ECO:0007669"/>
    <property type="project" value="UniProtKB-EC"/>
</dbReference>
<feature type="repeat" description="TPR" evidence="13">
    <location>
        <begin position="357"/>
        <end position="390"/>
    </location>
</feature>
<keyword evidence="12 14" id="KW-0472">Membrane</keyword>
<keyword evidence="10" id="KW-0256">Endoplasmic reticulum</keyword>
<dbReference type="SMART" id="SM00028">
    <property type="entry name" value="TPR"/>
    <property type="match status" value="8"/>
</dbReference>
<keyword evidence="8" id="KW-0677">Repeat</keyword>
<evidence type="ECO:0000256" key="8">
    <source>
        <dbReference type="ARBA" id="ARBA00022737"/>
    </source>
</evidence>
<keyword evidence="11 14" id="KW-1133">Transmembrane helix</keyword>
<feature type="transmembrane region" description="Helical" evidence="14">
    <location>
        <begin position="95"/>
        <end position="117"/>
    </location>
</feature>
<sequence length="753" mass="84030">MLIEEKLHHRVDIKTYAVFLLPCLLAAACFCNGLSGQFVHDDVFAIRNNPDVTGSSPLLQLFGNDFWVDAWMILGATDPTDHFAFDYLVSGGNPVWFHVINTVLHTIVTLTLTWVCLHVLHTSTTCAVLTSCLFAVHPIHTEAVRYCVEPFSFCVHIHMFSESVFTIAPTFFGLALTFPRLLTFLYLPTFNIWLLLCPATLSYDWGGASIPLMSSVSDLRNIVSVIFYLSLALMVWTGLQKMFNTNKCGAEGTSALSTIMAVCLMVLPFLPASNLFFRVGFVVAERVLYIPSMGYCLLVTQGFLTLRSRLPGLRSLLMLLYLLLLLALATRTLDRNQVWQSRHSLFWSGVRTLPHNDKIHYNLANLLKDEGNITEAEKHYKEAIALNPGFASYHLNLGTLLNNNSQARHHYQEALRLQPQHMGAMVNLGSLLLNEGDQSGLALIQQVLTMDPNNFEAVVTMAHALLVNDSLSQAGIYSTRAVTLKPDSAKAHLCHGIYLHNTGQTGKALKEYKAALRLEPNDSTALLNSARIFYKDGQLREAERHLEKALGLNPNCSECLTLRGSVYSQTGNHQQAILSLADAAKMAPNNTLTNLKYIQALKSSLQKVKARLVLQELIVRVPGDLHILKYAFTLAMEEGRYTEALQHIQEVISLVTSAGDNSLSGLYRDLAEVYRHMNDPVSALQAIEKAIQFNSTNVEAIIDAGSFYFLQKNFRQAESRYLQALKLEPSNGLAKLNLEKLKQVYHKSKNSKR</sequence>
<dbReference type="Pfam" id="PF13432">
    <property type="entry name" value="TPR_16"/>
    <property type="match status" value="1"/>
</dbReference>
<protein>
    <recommendedName>
        <fullName evidence="5">dolichyl-phosphate-mannose--protein mannosyltransferase</fullName>
        <ecNumber evidence="5">2.4.1.109</ecNumber>
    </recommendedName>
</protein>
<dbReference type="GO" id="GO:0005783">
    <property type="term" value="C:endoplasmic reticulum"/>
    <property type="evidence" value="ECO:0007669"/>
    <property type="project" value="UniProtKB-SubCell"/>
</dbReference>
<evidence type="ECO:0000256" key="9">
    <source>
        <dbReference type="ARBA" id="ARBA00022803"/>
    </source>
</evidence>
<evidence type="ECO:0000256" key="4">
    <source>
        <dbReference type="ARBA" id="ARBA00007882"/>
    </source>
</evidence>
<feature type="transmembrane region" description="Helical" evidence="14">
    <location>
        <begin position="287"/>
        <end position="304"/>
    </location>
</feature>
<reference evidence="16" key="1">
    <citation type="submission" date="2021-04" db="EMBL/GenBank/DDBJ databases">
        <authorList>
            <consortium name="Molecular Ecology Group"/>
        </authorList>
    </citation>
    <scope>NUCLEOTIDE SEQUENCE</scope>
</reference>
<dbReference type="GO" id="GO:0016020">
    <property type="term" value="C:membrane"/>
    <property type="evidence" value="ECO:0007669"/>
    <property type="project" value="UniProtKB-SubCell"/>
</dbReference>
<evidence type="ECO:0000256" key="13">
    <source>
        <dbReference type="PROSITE-ProRule" id="PRU00339"/>
    </source>
</evidence>
<organism evidence="16 17">
    <name type="scientific">Candidula unifasciata</name>
    <dbReference type="NCBI Taxonomy" id="100452"/>
    <lineage>
        <taxon>Eukaryota</taxon>
        <taxon>Metazoa</taxon>
        <taxon>Spiralia</taxon>
        <taxon>Lophotrochozoa</taxon>
        <taxon>Mollusca</taxon>
        <taxon>Gastropoda</taxon>
        <taxon>Heterobranchia</taxon>
        <taxon>Euthyneura</taxon>
        <taxon>Panpulmonata</taxon>
        <taxon>Eupulmonata</taxon>
        <taxon>Stylommatophora</taxon>
        <taxon>Helicina</taxon>
        <taxon>Helicoidea</taxon>
        <taxon>Geomitridae</taxon>
        <taxon>Candidula</taxon>
    </lineage>
</organism>
<dbReference type="Pfam" id="PF00515">
    <property type="entry name" value="TPR_1"/>
    <property type="match status" value="1"/>
</dbReference>
<dbReference type="Proteomes" id="UP000678393">
    <property type="component" value="Unassembled WGS sequence"/>
</dbReference>
<dbReference type="Pfam" id="PF08409">
    <property type="entry name" value="TMTC_DUF1736"/>
    <property type="match status" value="1"/>
</dbReference>
<dbReference type="Pfam" id="PF14559">
    <property type="entry name" value="TPR_19"/>
    <property type="match status" value="1"/>
</dbReference>
<keyword evidence="7 14" id="KW-0812">Transmembrane</keyword>
<comment type="similarity">
    <text evidence="4">Belongs to the TMTC family.</text>
</comment>
<keyword evidence="6" id="KW-0808">Transferase</keyword>
<evidence type="ECO:0000259" key="15">
    <source>
        <dbReference type="Pfam" id="PF08409"/>
    </source>
</evidence>
<feature type="repeat" description="TPR" evidence="13">
    <location>
        <begin position="698"/>
        <end position="731"/>
    </location>
</feature>
<feature type="transmembrane region" description="Helical" evidence="14">
    <location>
        <begin position="259"/>
        <end position="281"/>
    </location>
</feature>
<dbReference type="EC" id="2.4.1.109" evidence="5"/>
<feature type="transmembrane region" description="Helical" evidence="14">
    <location>
        <begin position="181"/>
        <end position="201"/>
    </location>
</feature>
<dbReference type="InterPro" id="IPR011990">
    <property type="entry name" value="TPR-like_helical_dom_sf"/>
</dbReference>
<feature type="repeat" description="TPR" evidence="13">
    <location>
        <begin position="523"/>
        <end position="556"/>
    </location>
</feature>
<feature type="repeat" description="TPR" evidence="13">
    <location>
        <begin position="489"/>
        <end position="522"/>
    </location>
</feature>
<name>A0A8S3YRG6_9EUPU</name>
<evidence type="ECO:0000256" key="14">
    <source>
        <dbReference type="SAM" id="Phobius"/>
    </source>
</evidence>
<keyword evidence="17" id="KW-1185">Reference proteome</keyword>
<evidence type="ECO:0000256" key="2">
    <source>
        <dbReference type="ARBA" id="ARBA00004240"/>
    </source>
</evidence>
<evidence type="ECO:0000256" key="11">
    <source>
        <dbReference type="ARBA" id="ARBA00022989"/>
    </source>
</evidence>
<evidence type="ECO:0000313" key="17">
    <source>
        <dbReference type="Proteomes" id="UP000678393"/>
    </source>
</evidence>
<proteinExistence type="inferred from homology"/>
<accession>A0A8S3YRG6</accession>
<evidence type="ECO:0000256" key="3">
    <source>
        <dbReference type="ARBA" id="ARBA00004922"/>
    </source>
</evidence>
<feature type="domain" description="DUF1736" evidence="15">
    <location>
        <begin position="178"/>
        <end position="231"/>
    </location>
</feature>
<feature type="transmembrane region" description="Helical" evidence="14">
    <location>
        <begin position="16"/>
        <end position="35"/>
    </location>
</feature>
<dbReference type="PANTHER" id="PTHR44809">
    <property type="match status" value="1"/>
</dbReference>